<proteinExistence type="predicted"/>
<evidence type="ECO:0000313" key="2">
    <source>
        <dbReference type="EMBL" id="SCL90319.1"/>
    </source>
</evidence>
<dbReference type="AlphaFoldDB" id="A0AAX2CFY7"/>
<comment type="caution">
    <text evidence="2">The sequence shown here is derived from an EMBL/GenBank/DDBJ whole genome shotgun (WGS) entry which is preliminary data.</text>
</comment>
<feature type="compositionally biased region" description="Low complexity" evidence="1">
    <location>
        <begin position="47"/>
        <end position="64"/>
    </location>
</feature>
<organism evidence="2 3">
    <name type="scientific">Bacillus cytotoxicus</name>
    <dbReference type="NCBI Taxonomy" id="580165"/>
    <lineage>
        <taxon>Bacteria</taxon>
        <taxon>Bacillati</taxon>
        <taxon>Bacillota</taxon>
        <taxon>Bacilli</taxon>
        <taxon>Bacillales</taxon>
        <taxon>Bacillaceae</taxon>
        <taxon>Bacillus</taxon>
        <taxon>Bacillus cereus group</taxon>
    </lineage>
</organism>
<dbReference type="Proteomes" id="UP000242164">
    <property type="component" value="Unassembled WGS sequence"/>
</dbReference>
<name>A0AAX2CFY7_9BACI</name>
<gene>
    <name evidence="2" type="ORF">BCB44BAC_01706</name>
</gene>
<reference evidence="2 3" key="1">
    <citation type="submission" date="2016-08" db="EMBL/GenBank/DDBJ databases">
        <authorList>
            <person name="Loux V."/>
            <person name="Rue O."/>
        </authorList>
    </citation>
    <scope>NUCLEOTIDE SEQUENCE [LARGE SCALE GENOMIC DNA]</scope>
    <source>
        <strain evidence="2 3">AFSSA_08CEB44bac</strain>
    </source>
</reference>
<sequence>MLPCKNFTPPCSSALFSITLFTRFFSFSDIKLKVPTAEANAPPNNKSLTSHTSELASSATTALARPSPNSVNSVGHPALR</sequence>
<protein>
    <submittedName>
        <fullName evidence="2">Uncharacterized protein</fullName>
    </submittedName>
</protein>
<dbReference type="EMBL" id="FMIK01000022">
    <property type="protein sequence ID" value="SCL90319.1"/>
    <property type="molecule type" value="Genomic_DNA"/>
</dbReference>
<accession>A0AAX2CFY7</accession>
<evidence type="ECO:0000313" key="3">
    <source>
        <dbReference type="Proteomes" id="UP000242164"/>
    </source>
</evidence>
<evidence type="ECO:0000256" key="1">
    <source>
        <dbReference type="SAM" id="MobiDB-lite"/>
    </source>
</evidence>
<feature type="region of interest" description="Disordered" evidence="1">
    <location>
        <begin position="38"/>
        <end position="80"/>
    </location>
</feature>